<feature type="transmembrane region" description="Helical" evidence="1">
    <location>
        <begin position="257"/>
        <end position="276"/>
    </location>
</feature>
<dbReference type="InterPro" id="IPR052529">
    <property type="entry name" value="Bact_Transport_Assoc"/>
</dbReference>
<reference evidence="3 4" key="1">
    <citation type="journal article" date="2015" name="Genome Announc.">
        <title>Complete Genome Sequence of the Type Strain Corynebacterium testudinoris DSM 44614, Recovered from Necrotic Lesions in the Mouth of a Tortoise.</title>
        <authorList>
            <person name="Ruckert C."/>
            <person name="Kriete M."/>
            <person name="Jaenicke S."/>
            <person name="Winkler A."/>
            <person name="Tauch A."/>
        </authorList>
    </citation>
    <scope>NUCLEOTIDE SEQUENCE [LARGE SCALE GENOMIC DNA]</scope>
    <source>
        <strain evidence="3 4">DSM 44614</strain>
    </source>
</reference>
<sequence>MTGTTAEPTLAPVSKARRILALDVLRGIAILGTLLTNIWIFSGSVVTEVPEVDGFLGSFNRVSGTVLNLFTDGKFIGLLTIMFGIGLEIQRQSAIRRGEPWPGRYPWRALVLILDGLLNYIFIFEFDVLMGYGLTALVVAAVMARSPRAQKIWMYIGLGAHLFFIALSFSGTWLLGKLMPDFADAGERGSDIVEPGRDVFIAPSTTDSYWEMVGDRLSNFLGGRGEIPIMFVMGLGLFLVGAHLYRAGLFLPESVRLRRIVMAVGFGIGIPLDWTLRLTEFGAGYATRYGTSPLVAFGVLAAVAAFYANRDKLGLSGKWLSLVGRMALTCYILQNLIASIIFYDWGFGVAAKIQGQWYTLATLGIYVGISAFLIALSAVWLHYFRRGPVELLWHRGVDAIADAADAAKERRRGRREAAKPVG</sequence>
<dbReference type="InterPro" id="IPR007349">
    <property type="entry name" value="DUF418"/>
</dbReference>
<feature type="transmembrane region" description="Helical" evidence="1">
    <location>
        <begin position="152"/>
        <end position="175"/>
    </location>
</feature>
<dbReference type="PANTHER" id="PTHR30590:SF2">
    <property type="entry name" value="INNER MEMBRANE PROTEIN"/>
    <property type="match status" value="1"/>
</dbReference>
<protein>
    <submittedName>
        <fullName evidence="3">Putative membrane protein</fullName>
    </submittedName>
</protein>
<dbReference type="RefSeq" id="WP_052844389.1">
    <property type="nucleotide sequence ID" value="NZ_CP011545.1"/>
</dbReference>
<dbReference type="OrthoDB" id="9807744at2"/>
<evidence type="ECO:0000313" key="3">
    <source>
        <dbReference type="EMBL" id="AKK09729.1"/>
    </source>
</evidence>
<organism evidence="3 4">
    <name type="scientific">Corynebacterium testudinoris</name>
    <dbReference type="NCBI Taxonomy" id="136857"/>
    <lineage>
        <taxon>Bacteria</taxon>
        <taxon>Bacillati</taxon>
        <taxon>Actinomycetota</taxon>
        <taxon>Actinomycetes</taxon>
        <taxon>Mycobacteriales</taxon>
        <taxon>Corynebacteriaceae</taxon>
        <taxon>Corynebacterium</taxon>
    </lineage>
</organism>
<proteinExistence type="predicted"/>
<dbReference type="STRING" id="136857.CTEST_11610"/>
<evidence type="ECO:0000256" key="1">
    <source>
        <dbReference type="SAM" id="Phobius"/>
    </source>
</evidence>
<keyword evidence="1" id="KW-1133">Transmembrane helix</keyword>
<feature type="transmembrane region" description="Helical" evidence="1">
    <location>
        <begin position="66"/>
        <end position="85"/>
    </location>
</feature>
<gene>
    <name evidence="3" type="ORF">CTEST_11610</name>
</gene>
<evidence type="ECO:0000313" key="4">
    <source>
        <dbReference type="Proteomes" id="UP000035540"/>
    </source>
</evidence>
<reference evidence="4" key="2">
    <citation type="submission" date="2015-05" db="EMBL/GenBank/DDBJ databases">
        <title>Complete genome sequence of Corynebacterium testudinoris DSM 44614, recovered from necrotic lesions in the mouth of a tortoise.</title>
        <authorList>
            <person name="Ruckert C."/>
            <person name="Albersmeier A."/>
            <person name="Winkler A."/>
            <person name="Tauch A."/>
        </authorList>
    </citation>
    <scope>NUCLEOTIDE SEQUENCE [LARGE SCALE GENOMIC DNA]</scope>
    <source>
        <strain evidence="4">DSM 44614</strain>
    </source>
</reference>
<dbReference type="AlphaFoldDB" id="A0A0G3H8Q3"/>
<dbReference type="Proteomes" id="UP000035540">
    <property type="component" value="Chromosome"/>
</dbReference>
<accession>A0A0G3H8Q3</accession>
<name>A0A0G3H8Q3_9CORY</name>
<feature type="transmembrane region" description="Helical" evidence="1">
    <location>
        <begin position="319"/>
        <end position="343"/>
    </location>
</feature>
<feature type="transmembrane region" description="Helical" evidence="1">
    <location>
        <begin position="363"/>
        <end position="384"/>
    </location>
</feature>
<feature type="transmembrane region" description="Helical" evidence="1">
    <location>
        <begin position="227"/>
        <end position="245"/>
    </location>
</feature>
<dbReference type="PATRIC" id="fig|136857.5.peg.2292"/>
<feature type="transmembrane region" description="Helical" evidence="1">
    <location>
        <begin position="129"/>
        <end position="145"/>
    </location>
</feature>
<dbReference type="KEGG" id="cted:CTEST_11610"/>
<evidence type="ECO:0000259" key="2">
    <source>
        <dbReference type="Pfam" id="PF04235"/>
    </source>
</evidence>
<feature type="transmembrane region" description="Helical" evidence="1">
    <location>
        <begin position="105"/>
        <end position="123"/>
    </location>
</feature>
<dbReference type="Pfam" id="PF04235">
    <property type="entry name" value="DUF418"/>
    <property type="match status" value="1"/>
</dbReference>
<keyword evidence="1" id="KW-0472">Membrane</keyword>
<dbReference type="EMBL" id="CP011545">
    <property type="protein sequence ID" value="AKK09729.1"/>
    <property type="molecule type" value="Genomic_DNA"/>
</dbReference>
<feature type="transmembrane region" description="Helical" evidence="1">
    <location>
        <begin position="288"/>
        <end position="307"/>
    </location>
</feature>
<feature type="transmembrane region" description="Helical" evidence="1">
    <location>
        <begin position="24"/>
        <end position="46"/>
    </location>
</feature>
<keyword evidence="4" id="KW-1185">Reference proteome</keyword>
<dbReference type="PANTHER" id="PTHR30590">
    <property type="entry name" value="INNER MEMBRANE PROTEIN"/>
    <property type="match status" value="1"/>
</dbReference>
<feature type="domain" description="DUF418" evidence="2">
    <location>
        <begin position="244"/>
        <end position="396"/>
    </location>
</feature>
<keyword evidence="1" id="KW-0812">Transmembrane</keyword>